<reference evidence="1 2" key="1">
    <citation type="submission" date="2017-06" db="EMBL/GenBank/DDBJ databases">
        <title>Azoarcus sp. TSNA42 complete genome sequence.</title>
        <authorList>
            <person name="Woo J.-H."/>
            <person name="Kim H.-S."/>
        </authorList>
    </citation>
    <scope>NUCLEOTIDE SEQUENCE [LARGE SCALE GENOMIC DNA]</scope>
    <source>
        <strain evidence="1 2">TSNA42</strain>
    </source>
</reference>
<dbReference type="SUPFAM" id="SSF158682">
    <property type="entry name" value="TerB-like"/>
    <property type="match status" value="1"/>
</dbReference>
<sequence>MRQYATDSTQAAARILALTILADGGLDQAELNSVTRSEAARRLQIAEADFEQVLQEYCQDLLQGADYLDGIALRLAPEVLRGLLDEIRDPAFQQLILRTMHDIVEADGISTEEEVALLSQTAAAWSVSAARPVSGSRGA</sequence>
<evidence type="ECO:0000313" key="2">
    <source>
        <dbReference type="Proteomes" id="UP000244902"/>
    </source>
</evidence>
<dbReference type="OrthoDB" id="8526975at2"/>
<evidence type="ECO:0008006" key="3">
    <source>
        <dbReference type="Google" id="ProtNLM"/>
    </source>
</evidence>
<dbReference type="Proteomes" id="UP000244902">
    <property type="component" value="Chromosome"/>
</dbReference>
<dbReference type="EMBL" id="CP022188">
    <property type="protein sequence ID" value="AWI81955.1"/>
    <property type="molecule type" value="Genomic_DNA"/>
</dbReference>
<name>A0A2U8HB77_9RHOO</name>
<proteinExistence type="predicted"/>
<accession>A0A2U8HB77</accession>
<protein>
    <recommendedName>
        <fullName evidence="3">Co-chaperone DjlA N-terminal domain-containing protein</fullName>
    </recommendedName>
</protein>
<dbReference type="AlphaFoldDB" id="A0A2U8HB77"/>
<evidence type="ECO:0000313" key="1">
    <source>
        <dbReference type="EMBL" id="AWI81955.1"/>
    </source>
</evidence>
<dbReference type="Gene3D" id="1.10.3680.10">
    <property type="entry name" value="TerB-like"/>
    <property type="match status" value="1"/>
</dbReference>
<gene>
    <name evidence="1" type="ORF">CEW87_08170</name>
</gene>
<dbReference type="RefSeq" id="WP_108977038.1">
    <property type="nucleotide sequence ID" value="NZ_CP022188.1"/>
</dbReference>
<dbReference type="InterPro" id="IPR029024">
    <property type="entry name" value="TerB-like"/>
</dbReference>
<organism evidence="1 2">
    <name type="scientific">Parazoarcus communis</name>
    <dbReference type="NCBI Taxonomy" id="41977"/>
    <lineage>
        <taxon>Bacteria</taxon>
        <taxon>Pseudomonadati</taxon>
        <taxon>Pseudomonadota</taxon>
        <taxon>Betaproteobacteria</taxon>
        <taxon>Rhodocyclales</taxon>
        <taxon>Zoogloeaceae</taxon>
        <taxon>Parazoarcus</taxon>
    </lineage>
</organism>